<evidence type="ECO:0000313" key="8">
    <source>
        <dbReference type="EMBL" id="KAF6357089.1"/>
    </source>
</evidence>
<reference evidence="8 9" key="1">
    <citation type="journal article" date="2020" name="Nature">
        <title>Six reference-quality genomes reveal evolution of bat adaptations.</title>
        <authorList>
            <person name="Jebb D."/>
            <person name="Huang Z."/>
            <person name="Pippel M."/>
            <person name="Hughes G.M."/>
            <person name="Lavrichenko K."/>
            <person name="Devanna P."/>
            <person name="Winkler S."/>
            <person name="Jermiin L.S."/>
            <person name="Skirmuntt E.C."/>
            <person name="Katzourakis A."/>
            <person name="Burkitt-Gray L."/>
            <person name="Ray D.A."/>
            <person name="Sullivan K.A.M."/>
            <person name="Roscito J.G."/>
            <person name="Kirilenko B.M."/>
            <person name="Davalos L.M."/>
            <person name="Corthals A.P."/>
            <person name="Power M.L."/>
            <person name="Jones G."/>
            <person name="Ransome R.D."/>
            <person name="Dechmann D.K.N."/>
            <person name="Locatelli A.G."/>
            <person name="Puechmaille S.J."/>
            <person name="Fedrigo O."/>
            <person name="Jarvis E.D."/>
            <person name="Hiller M."/>
            <person name="Vernes S.C."/>
            <person name="Myers E.W."/>
            <person name="Teeling E.C."/>
        </authorList>
    </citation>
    <scope>NUCLEOTIDE SEQUENCE [LARGE SCALE GENOMIC DNA]</scope>
    <source>
        <strain evidence="8">MRhiFer1</strain>
        <tissue evidence="8">Lung</tissue>
    </source>
</reference>
<evidence type="ECO:0000259" key="7">
    <source>
        <dbReference type="Pfam" id="PF15297"/>
    </source>
</evidence>
<dbReference type="PANTHER" id="PTHR16076">
    <property type="entry name" value="CYTOSKELETON ASSOCIATED PROTEIN 2-RELATED"/>
    <property type="match status" value="1"/>
</dbReference>
<evidence type="ECO:0000256" key="4">
    <source>
        <dbReference type="ARBA" id="ARBA00022553"/>
    </source>
</evidence>
<comment type="similarity">
    <text evidence="2">Belongs to the CKAP2 family.</text>
</comment>
<evidence type="ECO:0000256" key="5">
    <source>
        <dbReference type="ARBA" id="ARBA00023212"/>
    </source>
</evidence>
<evidence type="ECO:0000256" key="1">
    <source>
        <dbReference type="ARBA" id="ARBA00004245"/>
    </source>
</evidence>
<dbReference type="Pfam" id="PF15297">
    <property type="entry name" value="CKAP2_C"/>
    <property type="match status" value="2"/>
</dbReference>
<keyword evidence="3" id="KW-0963">Cytoplasm</keyword>
<dbReference type="InterPro" id="IPR026165">
    <property type="entry name" value="CKAP2_fam"/>
</dbReference>
<feature type="domain" description="Cytoskeleton-associated protein 2 C-terminal" evidence="7">
    <location>
        <begin position="90"/>
        <end position="136"/>
    </location>
</feature>
<name>A0A7J7Y593_RHIFE</name>
<evidence type="ECO:0000256" key="2">
    <source>
        <dbReference type="ARBA" id="ARBA00009468"/>
    </source>
</evidence>
<dbReference type="AlphaFoldDB" id="A0A7J7Y593"/>
<dbReference type="EMBL" id="JACAGC010000007">
    <property type="protein sequence ID" value="KAF6357089.1"/>
    <property type="molecule type" value="Genomic_DNA"/>
</dbReference>
<comment type="subcellular location">
    <subcellularLocation>
        <location evidence="1">Cytoplasm</location>
        <location evidence="1">Cytoskeleton</location>
    </subcellularLocation>
</comment>
<gene>
    <name evidence="8" type="ORF">mRhiFer1_010013</name>
</gene>
<dbReference type="Proteomes" id="UP000585614">
    <property type="component" value="Unassembled WGS sequence"/>
</dbReference>
<keyword evidence="5" id="KW-0206">Cytoskeleton</keyword>
<evidence type="ECO:0000313" key="9">
    <source>
        <dbReference type="Proteomes" id="UP000585614"/>
    </source>
</evidence>
<feature type="region of interest" description="Disordered" evidence="6">
    <location>
        <begin position="191"/>
        <end position="219"/>
    </location>
</feature>
<feature type="domain" description="Cytoskeleton-associated protein 2 C-terminal" evidence="7">
    <location>
        <begin position="138"/>
        <end position="215"/>
    </location>
</feature>
<evidence type="ECO:0000256" key="6">
    <source>
        <dbReference type="SAM" id="MobiDB-lite"/>
    </source>
</evidence>
<dbReference type="InterPro" id="IPR029197">
    <property type="entry name" value="CKAP2_C"/>
</dbReference>
<accession>A0A7J7Y593</accession>
<protein>
    <recommendedName>
        <fullName evidence="7">Cytoskeleton-associated protein 2 C-terminal domain-containing protein</fullName>
    </recommendedName>
</protein>
<feature type="compositionally biased region" description="Polar residues" evidence="6">
    <location>
        <begin position="1"/>
        <end position="15"/>
    </location>
</feature>
<sequence>MMTTTKFVSTTSPNHQLLHPPIRSHHSNPQDSMKRGISRISANVTIRKGPHEEELLQLNLVLSNVKTSSSQEVKRNKTLSGSIILETIARPASSCNTKLTEKSKTIDQCRHSIAKATIDSRSAQPKETAEERKAHLRSQPIEDMRHAIENSLTMKSQEKVNFGENFEEACATKEQIQEVNTKDIGVNVESGKQEMENKHHRNVVFQNCEKEQNDRRSSQ</sequence>
<evidence type="ECO:0000256" key="3">
    <source>
        <dbReference type="ARBA" id="ARBA00022490"/>
    </source>
</evidence>
<feature type="compositionally biased region" description="Basic and acidic residues" evidence="6">
    <location>
        <begin position="208"/>
        <end position="219"/>
    </location>
</feature>
<keyword evidence="4" id="KW-0597">Phosphoprotein</keyword>
<proteinExistence type="inferred from homology"/>
<organism evidence="8 9">
    <name type="scientific">Rhinolophus ferrumequinum</name>
    <name type="common">Greater horseshoe bat</name>
    <dbReference type="NCBI Taxonomy" id="59479"/>
    <lineage>
        <taxon>Eukaryota</taxon>
        <taxon>Metazoa</taxon>
        <taxon>Chordata</taxon>
        <taxon>Craniata</taxon>
        <taxon>Vertebrata</taxon>
        <taxon>Euteleostomi</taxon>
        <taxon>Mammalia</taxon>
        <taxon>Eutheria</taxon>
        <taxon>Laurasiatheria</taxon>
        <taxon>Chiroptera</taxon>
        <taxon>Yinpterochiroptera</taxon>
        <taxon>Rhinolophoidea</taxon>
        <taxon>Rhinolophidae</taxon>
        <taxon>Rhinolophinae</taxon>
        <taxon>Rhinolophus</taxon>
    </lineage>
</organism>
<dbReference type="PANTHER" id="PTHR16076:SF8">
    <property type="entry name" value="CYTOSKELETON-ASSOCIATED PROTEIN 2"/>
    <property type="match status" value="1"/>
</dbReference>
<feature type="region of interest" description="Disordered" evidence="6">
    <location>
        <begin position="1"/>
        <end position="33"/>
    </location>
</feature>
<dbReference type="GO" id="GO:0007026">
    <property type="term" value="P:negative regulation of microtubule depolymerization"/>
    <property type="evidence" value="ECO:0007669"/>
    <property type="project" value="TreeGrafter"/>
</dbReference>
<dbReference type="GO" id="GO:0015630">
    <property type="term" value="C:microtubule cytoskeleton"/>
    <property type="evidence" value="ECO:0007669"/>
    <property type="project" value="TreeGrafter"/>
</dbReference>
<comment type="caution">
    <text evidence="8">The sequence shown here is derived from an EMBL/GenBank/DDBJ whole genome shotgun (WGS) entry which is preliminary data.</text>
</comment>